<dbReference type="Gene3D" id="3.90.550.10">
    <property type="entry name" value="Spore Coat Polysaccharide Biosynthesis Protein SpsA, Chain A"/>
    <property type="match status" value="2"/>
</dbReference>
<reference evidence="3" key="1">
    <citation type="submission" date="2024-06" db="EMBL/GenBank/DDBJ databases">
        <authorList>
            <person name="Sun Y."/>
        </authorList>
    </citation>
    <scope>NUCLEOTIDE SEQUENCE</scope>
    <source>
        <strain evidence="3">IGA1.0</strain>
    </source>
</reference>
<evidence type="ECO:0000259" key="2">
    <source>
        <dbReference type="Pfam" id="PF00535"/>
    </source>
</evidence>
<name>A0AAU7QJD6_9GAMM</name>
<dbReference type="SUPFAM" id="SSF53448">
    <property type="entry name" value="Nucleotide-diphospho-sugar transferases"/>
    <property type="match status" value="2"/>
</dbReference>
<evidence type="ECO:0000313" key="3">
    <source>
        <dbReference type="EMBL" id="XBS89520.1"/>
    </source>
</evidence>
<dbReference type="RefSeq" id="WP_007807574.1">
    <property type="nucleotide sequence ID" value="NZ_CP157948.1"/>
</dbReference>
<proteinExistence type="predicted"/>
<dbReference type="PANTHER" id="PTHR43179">
    <property type="entry name" value="RHAMNOSYLTRANSFERASE WBBL"/>
    <property type="match status" value="1"/>
</dbReference>
<evidence type="ECO:0000256" key="1">
    <source>
        <dbReference type="SAM" id="MobiDB-lite"/>
    </source>
</evidence>
<sequence length="798" mass="90197">MTSGGEPRIERGGLLRRLLRRLRRAARHLHGPAVALRPLHQLQPIEEVQGGWQSDGNDPQFECVSQRFPVRAGWYLLSIELEDLDGDRLEPTLYFDYGWGMHEDWSLRLGFFDPGRRRHSGVVLLTHDIHRLRLDPASEPCRLRARNMSLVRLGRIAASWHMWRSVAEAHEAQGGQVGALRREAWAELRQRGGRRAFASWLHGRYTRRGGKAPTYERWLRLYDRQPAPASRAGNPLISILLPTYNTAEVWLRRCLDSVLAQTSPDWELCVADDASAEPQVRNVLEEYAARDPRIQIHWRECNGHISAASNSALALATGDHVILLDHDDELHPQAIATVSEALREHPQWQMAYSDEDKIDAEGRRYDPYFKPDWNPDLLCGHNCVSHLGVYSRELLTNLGGFREGLEGSQDWDLALRCSEQLRPDQIGHIPMVLYHWRAIDGSTAQGVDQKGYAHTAGLRAVQEHFARQGLAAEVHEIEGIHGAFRVRHPLPEPAPRISIIVPTRDRIDLLRRCVESILQRTTYPDYEIVVVDNQSVEPASIAYFARLAALPNVSVRAHDRPFNYSVINNEAVRECASTLVCLLNNDIEVITPDWLEELASHAMRPHVGAVGAMLYYPDDTIQHAGVVTGVHGVAAHPYCGMPRGHSGQMARARLTQTMSAVTAACLMVRREVYQQVGGLDATLQVAFNDVDFCLRLRRAGFSNVWTPHAELYHHESASRGHEDTPQKQARFEREVGFMRQRWGVELERDPAYNPNLTLRGEPFTLAFPPRDWRQAKPGVQLPGEAAHQPRAHAGTPVH</sequence>
<organism evidence="3">
    <name type="scientific">Rhodanobacter sp. IGA1.0</name>
    <dbReference type="NCBI Taxonomy" id="3158582"/>
    <lineage>
        <taxon>Bacteria</taxon>
        <taxon>Pseudomonadati</taxon>
        <taxon>Pseudomonadota</taxon>
        <taxon>Gammaproteobacteria</taxon>
        <taxon>Lysobacterales</taxon>
        <taxon>Rhodanobacteraceae</taxon>
        <taxon>Rhodanobacter</taxon>
    </lineage>
</organism>
<dbReference type="CDD" id="cd04186">
    <property type="entry name" value="GT_2_like_c"/>
    <property type="match status" value="1"/>
</dbReference>
<gene>
    <name evidence="3" type="ORF">ABNK63_14120</name>
</gene>
<feature type="domain" description="Glycosyltransferase 2-like" evidence="2">
    <location>
        <begin position="238"/>
        <end position="396"/>
    </location>
</feature>
<dbReference type="Pfam" id="PF00535">
    <property type="entry name" value="Glycos_transf_2"/>
    <property type="match status" value="1"/>
</dbReference>
<feature type="region of interest" description="Disordered" evidence="1">
    <location>
        <begin position="774"/>
        <end position="798"/>
    </location>
</feature>
<dbReference type="AlphaFoldDB" id="A0AAU7QJD6"/>
<dbReference type="CDD" id="cd04184">
    <property type="entry name" value="GT2_RfbC_Mx_like"/>
    <property type="match status" value="1"/>
</dbReference>
<dbReference type="Pfam" id="PF13641">
    <property type="entry name" value="Glyco_tranf_2_3"/>
    <property type="match status" value="1"/>
</dbReference>
<protein>
    <submittedName>
        <fullName evidence="3">Glycosyltransferase family 2 protein</fullName>
    </submittedName>
</protein>
<dbReference type="InterPro" id="IPR001173">
    <property type="entry name" value="Glyco_trans_2-like"/>
</dbReference>
<dbReference type="InterPro" id="IPR029044">
    <property type="entry name" value="Nucleotide-diphossugar_trans"/>
</dbReference>
<accession>A0AAU7QJD6</accession>
<dbReference type="EMBL" id="CP157948">
    <property type="protein sequence ID" value="XBS89520.1"/>
    <property type="molecule type" value="Genomic_DNA"/>
</dbReference>
<dbReference type="PANTHER" id="PTHR43179:SF7">
    <property type="entry name" value="RHAMNOSYLTRANSFERASE WBBL"/>
    <property type="match status" value="1"/>
</dbReference>